<dbReference type="EMBL" id="MCHY01000010">
    <property type="protein sequence ID" value="RKD22074.1"/>
    <property type="molecule type" value="Genomic_DNA"/>
</dbReference>
<evidence type="ECO:0000313" key="2">
    <source>
        <dbReference type="Proteomes" id="UP000284219"/>
    </source>
</evidence>
<reference evidence="1 2" key="1">
    <citation type="submission" date="2016-08" db="EMBL/GenBank/DDBJ databases">
        <title>Novel Firmicute Genomes.</title>
        <authorList>
            <person name="Poppleton D.I."/>
            <person name="Gribaldo S."/>
        </authorList>
    </citation>
    <scope>NUCLEOTIDE SEQUENCE [LARGE SCALE GENOMIC DNA]</scope>
    <source>
        <strain evidence="1 2">RAOx-1</strain>
    </source>
</reference>
<dbReference type="Proteomes" id="UP000284219">
    <property type="component" value="Unassembled WGS sequence"/>
</dbReference>
<accession>A0A419SF29</accession>
<keyword evidence="2" id="KW-1185">Reference proteome</keyword>
<sequence length="71" mass="8111">MGESTQALGTRRVHSIQNHRKVVFSLFLSIVAKDDLVEDLVWVPVRSPLGYGRPFRAYERLFHDIGGIFVI</sequence>
<evidence type="ECO:0000313" key="1">
    <source>
        <dbReference type="EMBL" id="RKD22074.1"/>
    </source>
</evidence>
<organism evidence="1 2">
    <name type="scientific">Ammoniphilus oxalaticus</name>
    <dbReference type="NCBI Taxonomy" id="66863"/>
    <lineage>
        <taxon>Bacteria</taxon>
        <taxon>Bacillati</taxon>
        <taxon>Bacillota</taxon>
        <taxon>Bacilli</taxon>
        <taxon>Bacillales</taxon>
        <taxon>Paenibacillaceae</taxon>
        <taxon>Aneurinibacillus group</taxon>
        <taxon>Ammoniphilus</taxon>
    </lineage>
</organism>
<dbReference type="AlphaFoldDB" id="A0A419SF29"/>
<proteinExistence type="predicted"/>
<name>A0A419SF29_9BACL</name>
<comment type="caution">
    <text evidence="1">The sequence shown here is derived from an EMBL/GenBank/DDBJ whole genome shotgun (WGS) entry which is preliminary data.</text>
</comment>
<gene>
    <name evidence="1" type="ORF">BEP19_13465</name>
</gene>
<protein>
    <submittedName>
        <fullName evidence="1">Uncharacterized protein</fullName>
    </submittedName>
</protein>